<evidence type="ECO:0008006" key="4">
    <source>
        <dbReference type="Google" id="ProtNLM"/>
    </source>
</evidence>
<gene>
    <name evidence="2" type="ORF">GCM10007859_05010</name>
</gene>
<dbReference type="PROSITE" id="PS51257">
    <property type="entry name" value="PROKAR_LIPOPROTEIN"/>
    <property type="match status" value="1"/>
</dbReference>
<feature type="chain" id="PRO_5046502509" description="Lipoprotein" evidence="1">
    <location>
        <begin position="19"/>
        <end position="101"/>
    </location>
</feature>
<dbReference type="Proteomes" id="UP001156921">
    <property type="component" value="Unassembled WGS sequence"/>
</dbReference>
<evidence type="ECO:0000256" key="1">
    <source>
        <dbReference type="SAM" id="SignalP"/>
    </source>
</evidence>
<evidence type="ECO:0000313" key="3">
    <source>
        <dbReference type="Proteomes" id="UP001156921"/>
    </source>
</evidence>
<dbReference type="RefSeq" id="WP_284220763.1">
    <property type="nucleotide sequence ID" value="NZ_BSOY01000006.1"/>
</dbReference>
<dbReference type="EMBL" id="BSOY01000006">
    <property type="protein sequence ID" value="GLS00495.1"/>
    <property type="molecule type" value="Genomic_DNA"/>
</dbReference>
<keyword evidence="1" id="KW-0732">Signal</keyword>
<accession>A0ABQ6BEN5</accession>
<name>A0ABQ6BEN5_9CAUL</name>
<organism evidence="2 3">
    <name type="scientific">Brevundimonas denitrificans</name>
    <dbReference type="NCBI Taxonomy" id="1443434"/>
    <lineage>
        <taxon>Bacteria</taxon>
        <taxon>Pseudomonadati</taxon>
        <taxon>Pseudomonadota</taxon>
        <taxon>Alphaproteobacteria</taxon>
        <taxon>Caulobacterales</taxon>
        <taxon>Caulobacteraceae</taxon>
        <taxon>Brevundimonas</taxon>
    </lineage>
</organism>
<sequence>MHRIITVLAGVLALGACATTPTHRIDFLNQPVEVAIARYGQPDTVLDMPDGRRQYQWRKPRTDRVGQQIIRETCRHTIYARWNESANDWTLQSRRPTRTCP</sequence>
<protein>
    <recommendedName>
        <fullName evidence="4">Lipoprotein</fullName>
    </recommendedName>
</protein>
<proteinExistence type="predicted"/>
<comment type="caution">
    <text evidence="2">The sequence shown here is derived from an EMBL/GenBank/DDBJ whole genome shotgun (WGS) entry which is preliminary data.</text>
</comment>
<reference evidence="3" key="1">
    <citation type="journal article" date="2019" name="Int. J. Syst. Evol. Microbiol.">
        <title>The Global Catalogue of Microorganisms (GCM) 10K type strain sequencing project: providing services to taxonomists for standard genome sequencing and annotation.</title>
        <authorList>
            <consortium name="The Broad Institute Genomics Platform"/>
            <consortium name="The Broad Institute Genome Sequencing Center for Infectious Disease"/>
            <person name="Wu L."/>
            <person name="Ma J."/>
        </authorList>
    </citation>
    <scope>NUCLEOTIDE SEQUENCE [LARGE SCALE GENOMIC DNA]</scope>
    <source>
        <strain evidence="3">NBRC 110107</strain>
    </source>
</reference>
<feature type="signal peptide" evidence="1">
    <location>
        <begin position="1"/>
        <end position="18"/>
    </location>
</feature>
<evidence type="ECO:0000313" key="2">
    <source>
        <dbReference type="EMBL" id="GLS00495.1"/>
    </source>
</evidence>
<keyword evidence="3" id="KW-1185">Reference proteome</keyword>